<dbReference type="SUPFAM" id="SSF57903">
    <property type="entry name" value="FYVE/PHD zinc finger"/>
    <property type="match status" value="1"/>
</dbReference>
<organism evidence="5 6">
    <name type="scientific">Hypsibius exemplaris</name>
    <name type="common">Freshwater tardigrade</name>
    <dbReference type="NCBI Taxonomy" id="2072580"/>
    <lineage>
        <taxon>Eukaryota</taxon>
        <taxon>Metazoa</taxon>
        <taxon>Ecdysozoa</taxon>
        <taxon>Tardigrada</taxon>
        <taxon>Eutardigrada</taxon>
        <taxon>Parachela</taxon>
        <taxon>Hypsibioidea</taxon>
        <taxon>Hypsibiidae</taxon>
        <taxon>Hypsibius</taxon>
    </lineage>
</organism>
<dbReference type="EMBL" id="MTYJ01000292">
    <property type="protein sequence ID" value="OWA52914.1"/>
    <property type="molecule type" value="Genomic_DNA"/>
</dbReference>
<dbReference type="AlphaFoldDB" id="A0A9X6NNH3"/>
<gene>
    <name evidence="5" type="ORF">BV898_17356</name>
</gene>
<sequence>MTDWVCNHDLLFGYNPPHTRCSICLRDEYDVEADAVVQCDSCGVAVHEACYGVLGKELEELHTNNMNEDAVSSTDTMP</sequence>
<evidence type="ECO:0000256" key="1">
    <source>
        <dbReference type="ARBA" id="ARBA00022723"/>
    </source>
</evidence>
<keyword evidence="3" id="KW-0862">Zinc</keyword>
<dbReference type="GO" id="GO:0008270">
    <property type="term" value="F:zinc ion binding"/>
    <property type="evidence" value="ECO:0007669"/>
    <property type="project" value="UniProtKB-KW"/>
</dbReference>
<evidence type="ECO:0000256" key="3">
    <source>
        <dbReference type="ARBA" id="ARBA00022833"/>
    </source>
</evidence>
<feature type="domain" description="PHD-type" evidence="4">
    <location>
        <begin position="34"/>
        <end position="54"/>
    </location>
</feature>
<dbReference type="InterPro" id="IPR013083">
    <property type="entry name" value="Znf_RING/FYVE/PHD"/>
</dbReference>
<evidence type="ECO:0000313" key="6">
    <source>
        <dbReference type="Proteomes" id="UP000192578"/>
    </source>
</evidence>
<dbReference type="OrthoDB" id="336088at2759"/>
<evidence type="ECO:0000256" key="2">
    <source>
        <dbReference type="ARBA" id="ARBA00022771"/>
    </source>
</evidence>
<dbReference type="Proteomes" id="UP000192578">
    <property type="component" value="Unassembled WGS sequence"/>
</dbReference>
<accession>A0A9X6NNH3</accession>
<keyword evidence="6" id="KW-1185">Reference proteome</keyword>
<dbReference type="InterPro" id="IPR011011">
    <property type="entry name" value="Znf_FYVE_PHD"/>
</dbReference>
<name>A0A9X6NNH3_HYPEX</name>
<dbReference type="Pfam" id="PF13831">
    <property type="entry name" value="PHD_2"/>
    <property type="match status" value="1"/>
</dbReference>
<proteinExistence type="predicted"/>
<protein>
    <recommendedName>
        <fullName evidence="4">PHD-type domain-containing protein</fullName>
    </recommendedName>
</protein>
<comment type="caution">
    <text evidence="5">The sequence shown here is derived from an EMBL/GenBank/DDBJ whole genome shotgun (WGS) entry which is preliminary data.</text>
</comment>
<reference evidence="6" key="1">
    <citation type="submission" date="2017-01" db="EMBL/GenBank/DDBJ databases">
        <title>Comparative genomics of anhydrobiosis in the tardigrade Hypsibius dujardini.</title>
        <authorList>
            <person name="Yoshida Y."/>
            <person name="Koutsovoulos G."/>
            <person name="Laetsch D."/>
            <person name="Stevens L."/>
            <person name="Kumar S."/>
            <person name="Horikawa D."/>
            <person name="Ishino K."/>
            <person name="Komine S."/>
            <person name="Tomita M."/>
            <person name="Blaxter M."/>
            <person name="Arakawa K."/>
        </authorList>
    </citation>
    <scope>NUCLEOTIDE SEQUENCE [LARGE SCALE GENOMIC DNA]</scope>
    <source>
        <strain evidence="6">Z151</strain>
    </source>
</reference>
<dbReference type="Gene3D" id="3.30.40.10">
    <property type="entry name" value="Zinc/RING finger domain, C3HC4 (zinc finger)"/>
    <property type="match status" value="1"/>
</dbReference>
<evidence type="ECO:0000313" key="5">
    <source>
        <dbReference type="EMBL" id="OWA52914.1"/>
    </source>
</evidence>
<keyword evidence="1" id="KW-0479">Metal-binding</keyword>
<keyword evidence="2" id="KW-0863">Zinc-finger</keyword>
<evidence type="ECO:0000259" key="4">
    <source>
        <dbReference type="Pfam" id="PF13831"/>
    </source>
</evidence>
<dbReference type="InterPro" id="IPR019787">
    <property type="entry name" value="Znf_PHD-finger"/>
</dbReference>